<reference evidence="7 8" key="1">
    <citation type="submission" date="2019-03" db="EMBL/GenBank/DDBJ databases">
        <title>Complete Genome Sequence of Paraburkholderia dipogonis ICMP 19430T, a Nitrogen-fixing Symbiont of the South African Invasive Legume Dipogon lignosus in New Zealand.</title>
        <authorList>
            <person name="De Meyer S.E."/>
        </authorList>
    </citation>
    <scope>NUCLEOTIDE SEQUENCE [LARGE SCALE GENOMIC DNA]</scope>
    <source>
        <strain evidence="7 8">ICMP 19430</strain>
    </source>
</reference>
<dbReference type="Pfam" id="PF01019">
    <property type="entry name" value="G_glu_transpept"/>
    <property type="match status" value="1"/>
</dbReference>
<dbReference type="Proteomes" id="UP000297385">
    <property type="component" value="Unassembled WGS sequence"/>
</dbReference>
<protein>
    <recommendedName>
        <fullName evidence="6">Glutathione hydrolase proenzyme</fullName>
        <ecNumber evidence="6">2.3.2.2</ecNumber>
        <ecNumber evidence="6">3.4.19.13</ecNumber>
    </recommendedName>
    <component>
        <recommendedName>
            <fullName evidence="6">Glutathione hydrolase large chain</fullName>
        </recommendedName>
    </component>
    <component>
        <recommendedName>
            <fullName evidence="6">Glutathione hydrolase small chain</fullName>
        </recommendedName>
    </component>
</protein>
<dbReference type="EC" id="2.3.2.2" evidence="6"/>
<comment type="catalytic activity">
    <reaction evidence="2 6">
        <text>glutathione + H2O = L-cysteinylglycine + L-glutamate</text>
        <dbReference type="Rhea" id="RHEA:28807"/>
        <dbReference type="ChEBI" id="CHEBI:15377"/>
        <dbReference type="ChEBI" id="CHEBI:29985"/>
        <dbReference type="ChEBI" id="CHEBI:57925"/>
        <dbReference type="ChEBI" id="CHEBI:61694"/>
        <dbReference type="EC" id="3.4.19.13"/>
    </reaction>
</comment>
<dbReference type="GO" id="GO:0036374">
    <property type="term" value="F:glutathione hydrolase activity"/>
    <property type="evidence" value="ECO:0007669"/>
    <property type="project" value="UniProtKB-UniRule"/>
</dbReference>
<comment type="similarity">
    <text evidence="6">Belongs to the gamma-glutamyltransferase family.</text>
</comment>
<comment type="PTM">
    <text evidence="6">Cleaved by autocatalysis into a large and a small subunit.</text>
</comment>
<dbReference type="Gene3D" id="1.10.246.130">
    <property type="match status" value="1"/>
</dbReference>
<evidence type="ECO:0000256" key="2">
    <source>
        <dbReference type="ARBA" id="ARBA00001089"/>
    </source>
</evidence>
<comment type="pathway">
    <text evidence="6">Sulfur metabolism; glutathione metabolism.</text>
</comment>
<dbReference type="UniPathway" id="UPA00204"/>
<evidence type="ECO:0000256" key="3">
    <source>
        <dbReference type="ARBA" id="ARBA00047417"/>
    </source>
</evidence>
<dbReference type="GO" id="GO:0006751">
    <property type="term" value="P:glutathione catabolic process"/>
    <property type="evidence" value="ECO:0007669"/>
    <property type="project" value="UniProtKB-UniRule"/>
</dbReference>
<evidence type="ECO:0000256" key="5">
    <source>
        <dbReference type="PIRSR" id="PIRSR600101-2"/>
    </source>
</evidence>
<comment type="catalytic activity">
    <reaction evidence="1 6">
        <text>an S-substituted glutathione + H2O = an S-substituted L-cysteinylglycine + L-glutamate</text>
        <dbReference type="Rhea" id="RHEA:59468"/>
        <dbReference type="ChEBI" id="CHEBI:15377"/>
        <dbReference type="ChEBI" id="CHEBI:29985"/>
        <dbReference type="ChEBI" id="CHEBI:90779"/>
        <dbReference type="ChEBI" id="CHEBI:143103"/>
        <dbReference type="EC" id="3.4.19.13"/>
    </reaction>
</comment>
<dbReference type="InterPro" id="IPR043138">
    <property type="entry name" value="GGT_lsub"/>
</dbReference>
<sequence length="569" mass="61843">MKDAHMVSPHGVLSECYDTVRMGSRAAVVSNHPVATSIGMTILANGGNAIDAAVAVGFAIGVAEPNGSGIGGDGYVMVHKAADRSVHVVNGTGSSPMAARPEFGIDRFGIRSASVPGILDAMLEAHARWGRLTLMECISPAIALCLDGVPVSFFQAEMTRKYDRLHRDAEASKIFAPQGQPLKPGEIRRNADLAQTYIHVASHGRDYFYNGPVADAIEKFSSDTNGLLRREDLVRHRVRVEAPISTTYRGKHVYEAGPNSSGHLLLQQLNMLESFDIGAMDYLSPEVVHLMVEAKRLAYIDREAFLSDPDDTDIPLQGLLSKQYAAERVALIRPERSLATVSPGNPWKYVEKRFGKQAPAEFKVLNAKEDTTHFCIVDSEGNAVSQLQSLNMMFGSQSVVPGTGIILNNRMTYWHLNPEHPNYLRPGARTRHTMNPVMVFDRPAETGAPLRWVMGTPGGDTQVQSTFQVISAMVDHGLNEAEAVQAPRWCQEQDGTYSNHPHSVDELLTVETRHGDTSLVDGLAALGHEVEGIGAWKARGSMGIIGVHPESGARMAAADLRRDGQAQAM</sequence>
<dbReference type="GO" id="GO:0103068">
    <property type="term" value="F:leukotriene C4 gamma-glutamyl transferase activity"/>
    <property type="evidence" value="ECO:0007669"/>
    <property type="project" value="UniProtKB-EC"/>
</dbReference>
<dbReference type="InterPro" id="IPR052896">
    <property type="entry name" value="GGT-like_enzyme"/>
</dbReference>
<dbReference type="InterPro" id="IPR029055">
    <property type="entry name" value="Ntn_hydrolases_N"/>
</dbReference>
<keyword evidence="6" id="KW-0378">Hydrolase</keyword>
<keyword evidence="6 7" id="KW-0808">Transferase</keyword>
<evidence type="ECO:0000313" key="8">
    <source>
        <dbReference type="Proteomes" id="UP000297385"/>
    </source>
</evidence>
<comment type="caution">
    <text evidence="7">The sequence shown here is derived from an EMBL/GenBank/DDBJ whole genome shotgun (WGS) entry which is preliminary data.</text>
</comment>
<feature type="binding site" evidence="5">
    <location>
        <begin position="389"/>
        <end position="391"/>
    </location>
    <ligand>
        <name>L-glutamate</name>
        <dbReference type="ChEBI" id="CHEBI:29985"/>
    </ligand>
</feature>
<dbReference type="InterPro" id="IPR043137">
    <property type="entry name" value="GGT_ssub_C"/>
</dbReference>
<evidence type="ECO:0000256" key="6">
    <source>
        <dbReference type="RuleBase" id="RU368036"/>
    </source>
</evidence>
<dbReference type="EMBL" id="SNVI01000002">
    <property type="protein sequence ID" value="TFE40015.1"/>
    <property type="molecule type" value="Genomic_DNA"/>
</dbReference>
<dbReference type="GO" id="GO:0006750">
    <property type="term" value="P:glutathione biosynthetic process"/>
    <property type="evidence" value="ECO:0007669"/>
    <property type="project" value="UniProtKB-KW"/>
</dbReference>
<dbReference type="AlphaFoldDB" id="A0A4Y8MRP7"/>
<dbReference type="InterPro" id="IPR000101">
    <property type="entry name" value="GGT_peptidase"/>
</dbReference>
<dbReference type="NCBIfam" id="TIGR00066">
    <property type="entry name" value="g_glut_trans"/>
    <property type="match status" value="1"/>
</dbReference>
<keyword evidence="6 7" id="KW-0012">Acyltransferase</keyword>
<comment type="subunit">
    <text evidence="6">This enzyme consists of two polypeptide chains, which are synthesized in precursor form from a single polypeptide.</text>
</comment>
<dbReference type="PANTHER" id="PTHR43881:SF1">
    <property type="entry name" value="GAMMA-GLUTAMYLTRANSPEPTIDASE (AFU_ORTHOLOGUE AFUA_4G13580)"/>
    <property type="match status" value="1"/>
</dbReference>
<name>A0A4Y8MRP7_9BURK</name>
<accession>A0A4Y8MRP7</accession>
<evidence type="ECO:0000256" key="1">
    <source>
        <dbReference type="ARBA" id="ARBA00001049"/>
    </source>
</evidence>
<feature type="binding site" evidence="5">
    <location>
        <position position="459"/>
    </location>
    <ligand>
        <name>L-glutamate</name>
        <dbReference type="ChEBI" id="CHEBI:29985"/>
    </ligand>
</feature>
<dbReference type="PANTHER" id="PTHR43881">
    <property type="entry name" value="GAMMA-GLUTAMYLTRANSPEPTIDASE (AFU_ORTHOLOGUE AFUA_4G13580)"/>
    <property type="match status" value="1"/>
</dbReference>
<evidence type="ECO:0000256" key="4">
    <source>
        <dbReference type="PIRSR" id="PIRSR600101-1"/>
    </source>
</evidence>
<organism evidence="7 8">
    <name type="scientific">Paraburkholderia dipogonis</name>
    <dbReference type="NCBI Taxonomy" id="1211383"/>
    <lineage>
        <taxon>Bacteria</taxon>
        <taxon>Pseudomonadati</taxon>
        <taxon>Pseudomonadota</taxon>
        <taxon>Betaproteobacteria</taxon>
        <taxon>Burkholderiales</taxon>
        <taxon>Burkholderiaceae</taxon>
        <taxon>Paraburkholderia</taxon>
    </lineage>
</organism>
<dbReference type="RefSeq" id="WP_134461438.1">
    <property type="nucleotide sequence ID" value="NZ_JBHMFL010000169.1"/>
</dbReference>
<dbReference type="PRINTS" id="PR01210">
    <property type="entry name" value="GGTRANSPTASE"/>
</dbReference>
<comment type="catalytic activity">
    <reaction evidence="3 6">
        <text>an N-terminal (5-L-glutamyl)-[peptide] + an alpha-amino acid = 5-L-glutamyl amino acid + an N-terminal L-alpha-aminoacyl-[peptide]</text>
        <dbReference type="Rhea" id="RHEA:23904"/>
        <dbReference type="Rhea" id="RHEA-COMP:9780"/>
        <dbReference type="Rhea" id="RHEA-COMP:9795"/>
        <dbReference type="ChEBI" id="CHEBI:77644"/>
        <dbReference type="ChEBI" id="CHEBI:78597"/>
        <dbReference type="ChEBI" id="CHEBI:78599"/>
        <dbReference type="ChEBI" id="CHEBI:78608"/>
        <dbReference type="EC" id="2.3.2.2"/>
    </reaction>
</comment>
<dbReference type="SUPFAM" id="SSF56235">
    <property type="entry name" value="N-terminal nucleophile aminohydrolases (Ntn hydrolases)"/>
    <property type="match status" value="1"/>
</dbReference>
<keyword evidence="6" id="KW-0317">Glutathione biosynthesis</keyword>
<evidence type="ECO:0000313" key="7">
    <source>
        <dbReference type="EMBL" id="TFE40015.1"/>
    </source>
</evidence>
<dbReference type="EC" id="3.4.19.13" evidence="6"/>
<dbReference type="Gene3D" id="3.60.20.40">
    <property type="match status" value="1"/>
</dbReference>
<gene>
    <name evidence="7" type="primary">ggt</name>
    <name evidence="7" type="ORF">E2553_24820</name>
</gene>
<feature type="active site" description="Nucleophile" evidence="4">
    <location>
        <position position="371"/>
    </location>
</feature>
<proteinExistence type="inferred from homology"/>
<keyword evidence="6" id="KW-0865">Zymogen</keyword>
<dbReference type="GeneID" id="97303101"/>